<evidence type="ECO:0000256" key="5">
    <source>
        <dbReference type="ARBA" id="ARBA00022475"/>
    </source>
</evidence>
<dbReference type="InterPro" id="IPR003660">
    <property type="entry name" value="HAMP_dom"/>
</dbReference>
<keyword evidence="13 17" id="KW-1133">Transmembrane helix</keyword>
<dbReference type="AlphaFoldDB" id="A0A8J7M224"/>
<feature type="compositionally biased region" description="Basic and acidic residues" evidence="16">
    <location>
        <begin position="496"/>
        <end position="512"/>
    </location>
</feature>
<reference evidence="20" key="1">
    <citation type="submission" date="2020-12" db="EMBL/GenBank/DDBJ databases">
        <title>Geomonas sp. Red875, isolated from river sediment.</title>
        <authorList>
            <person name="Xu Z."/>
            <person name="Zhang Z."/>
            <person name="Masuda Y."/>
            <person name="Itoh H."/>
            <person name="Senoo K."/>
        </authorList>
    </citation>
    <scope>NUCLEOTIDE SEQUENCE</scope>
    <source>
        <strain evidence="20">Red875</strain>
    </source>
</reference>
<keyword evidence="7" id="KW-0597">Phosphoprotein</keyword>
<keyword evidence="21" id="KW-1185">Reference proteome</keyword>
<evidence type="ECO:0000256" key="11">
    <source>
        <dbReference type="ARBA" id="ARBA00022777"/>
    </source>
</evidence>
<keyword evidence="10" id="KW-0547">Nucleotide-binding</keyword>
<keyword evidence="6" id="KW-0997">Cell inner membrane</keyword>
<dbReference type="InterPro" id="IPR003661">
    <property type="entry name" value="HisK_dim/P_dom"/>
</dbReference>
<evidence type="ECO:0000256" key="1">
    <source>
        <dbReference type="ARBA" id="ARBA00000085"/>
    </source>
</evidence>
<proteinExistence type="predicted"/>
<dbReference type="PANTHER" id="PTHR45436">
    <property type="entry name" value="SENSOR HISTIDINE KINASE YKOH"/>
    <property type="match status" value="1"/>
</dbReference>
<dbReference type="InterPro" id="IPR004358">
    <property type="entry name" value="Sig_transdc_His_kin-like_C"/>
</dbReference>
<dbReference type="InterPro" id="IPR005467">
    <property type="entry name" value="His_kinase_dom"/>
</dbReference>
<dbReference type="SMART" id="SM00388">
    <property type="entry name" value="HisKA"/>
    <property type="match status" value="1"/>
</dbReference>
<accession>A0A8J7M224</accession>
<evidence type="ECO:0000256" key="7">
    <source>
        <dbReference type="ARBA" id="ARBA00022553"/>
    </source>
</evidence>
<evidence type="ECO:0000256" key="2">
    <source>
        <dbReference type="ARBA" id="ARBA00004141"/>
    </source>
</evidence>
<evidence type="ECO:0000256" key="12">
    <source>
        <dbReference type="ARBA" id="ARBA00022840"/>
    </source>
</evidence>
<evidence type="ECO:0000259" key="18">
    <source>
        <dbReference type="PROSITE" id="PS50109"/>
    </source>
</evidence>
<dbReference type="RefSeq" id="WP_199386192.1">
    <property type="nucleotide sequence ID" value="NZ_JAEMHM010000022.1"/>
</dbReference>
<protein>
    <recommendedName>
        <fullName evidence="4">histidine kinase</fullName>
        <ecNumber evidence="4">2.7.13.3</ecNumber>
    </recommendedName>
</protein>
<dbReference type="PANTHER" id="PTHR45436:SF15">
    <property type="entry name" value="SENSOR HISTIDINE KINASE CUSS"/>
    <property type="match status" value="1"/>
</dbReference>
<evidence type="ECO:0000256" key="13">
    <source>
        <dbReference type="ARBA" id="ARBA00022989"/>
    </source>
</evidence>
<dbReference type="SUPFAM" id="SSF55874">
    <property type="entry name" value="ATPase domain of HSP90 chaperone/DNA topoisomerase II/histidine kinase"/>
    <property type="match status" value="1"/>
</dbReference>
<feature type="region of interest" description="Disordered" evidence="16">
    <location>
        <begin position="489"/>
        <end position="512"/>
    </location>
</feature>
<feature type="transmembrane region" description="Helical" evidence="17">
    <location>
        <begin position="180"/>
        <end position="201"/>
    </location>
</feature>
<dbReference type="SMART" id="SM00387">
    <property type="entry name" value="HATPase_c"/>
    <property type="match status" value="1"/>
</dbReference>
<keyword evidence="15 17" id="KW-0472">Membrane</keyword>
<comment type="caution">
    <text evidence="20">The sequence shown here is derived from an EMBL/GenBank/DDBJ whole genome shotgun (WGS) entry which is preliminary data.</text>
</comment>
<dbReference type="GO" id="GO:0005886">
    <property type="term" value="C:plasma membrane"/>
    <property type="evidence" value="ECO:0007669"/>
    <property type="project" value="UniProtKB-SubCell"/>
</dbReference>
<dbReference type="NCBIfam" id="TIGR01386">
    <property type="entry name" value="cztS_silS_copS"/>
    <property type="match status" value="1"/>
</dbReference>
<evidence type="ECO:0000256" key="15">
    <source>
        <dbReference type="ARBA" id="ARBA00023136"/>
    </source>
</evidence>
<evidence type="ECO:0000256" key="8">
    <source>
        <dbReference type="ARBA" id="ARBA00022679"/>
    </source>
</evidence>
<evidence type="ECO:0000256" key="9">
    <source>
        <dbReference type="ARBA" id="ARBA00022692"/>
    </source>
</evidence>
<keyword evidence="8 20" id="KW-0808">Transferase</keyword>
<evidence type="ECO:0000313" key="21">
    <source>
        <dbReference type="Proteomes" id="UP000636888"/>
    </source>
</evidence>
<dbReference type="SUPFAM" id="SSF47384">
    <property type="entry name" value="Homodimeric domain of signal transducing histidine kinase"/>
    <property type="match status" value="1"/>
</dbReference>
<evidence type="ECO:0000256" key="10">
    <source>
        <dbReference type="ARBA" id="ARBA00022741"/>
    </source>
</evidence>
<sequence length="512" mass="56217">MNNAEPVDSGVPSRSRSRSLTVWFLVANSTAVFLLFASFTSLLYFGLAKHLNDESRLLLQSEVNAVEHILRFYPLGQMLENEVNPSQTSEEYVKHYIRVLDPAGRELAETRGMDAFAPAAQFRLPPKGQRSGTVRQWENAAGDPVLGTAVWLNLGKDGVGAVEVALDLGNMNNILTRFRLLAFGAGALGLPVCLLVSLAIVRRGTRSLREMTESVRGISVANLGARLSWSDWPEEVASLARVMNSMLDRLQDSFERLYNSAVNLSHKMRTPLTIMRGEAEVALAHERSTEELRDVILSGLEENDRLTRLIENILFLANAEIGKLPLERREMEAADQVEMVVDYYEPLAEEKGIALSWEGAARVVVDPALFRKAVAALVANGITYNHSGGSVAVKLRQTGDLACEIRVMDSGAGIPVEEREKVFDRFYRIYATRFLDPHGTGLGLPIVRTIMNLHGGTVALDGAGPGTTVILNFPAAAVAPELFRGSTEPMSAPHLSAEEHPHEVREDVDSYC</sequence>
<dbReference type="GO" id="GO:0005524">
    <property type="term" value="F:ATP binding"/>
    <property type="evidence" value="ECO:0007669"/>
    <property type="project" value="UniProtKB-KW"/>
</dbReference>
<dbReference type="EC" id="2.7.13.3" evidence="4"/>
<evidence type="ECO:0000256" key="6">
    <source>
        <dbReference type="ARBA" id="ARBA00022519"/>
    </source>
</evidence>
<evidence type="ECO:0000256" key="3">
    <source>
        <dbReference type="ARBA" id="ARBA00004533"/>
    </source>
</evidence>
<dbReference type="EMBL" id="JAEMHM010000022">
    <property type="protein sequence ID" value="MBJ6727275.1"/>
    <property type="molecule type" value="Genomic_DNA"/>
</dbReference>
<dbReference type="Gene3D" id="1.10.287.130">
    <property type="match status" value="1"/>
</dbReference>
<keyword evidence="14" id="KW-0902">Two-component regulatory system</keyword>
<evidence type="ECO:0000256" key="14">
    <source>
        <dbReference type="ARBA" id="ARBA00023012"/>
    </source>
</evidence>
<dbReference type="Proteomes" id="UP000636888">
    <property type="component" value="Unassembled WGS sequence"/>
</dbReference>
<dbReference type="GO" id="GO:0000155">
    <property type="term" value="F:phosphorelay sensor kinase activity"/>
    <property type="evidence" value="ECO:0007669"/>
    <property type="project" value="InterPro"/>
</dbReference>
<organism evidence="20 21">
    <name type="scientific">Geomesophilobacter sediminis</name>
    <dbReference type="NCBI Taxonomy" id="2798584"/>
    <lineage>
        <taxon>Bacteria</taxon>
        <taxon>Pseudomonadati</taxon>
        <taxon>Thermodesulfobacteriota</taxon>
        <taxon>Desulfuromonadia</taxon>
        <taxon>Geobacterales</taxon>
        <taxon>Geobacteraceae</taxon>
        <taxon>Geomesophilobacter</taxon>
    </lineage>
</organism>
<feature type="domain" description="HAMP" evidence="19">
    <location>
        <begin position="202"/>
        <end position="255"/>
    </location>
</feature>
<dbReference type="Gene3D" id="3.30.565.10">
    <property type="entry name" value="Histidine kinase-like ATPase, C-terminal domain"/>
    <property type="match status" value="1"/>
</dbReference>
<dbReference type="PRINTS" id="PR00344">
    <property type="entry name" value="BCTRLSENSOR"/>
</dbReference>
<keyword evidence="11 20" id="KW-0418">Kinase</keyword>
<comment type="catalytic activity">
    <reaction evidence="1">
        <text>ATP + protein L-histidine = ADP + protein N-phospho-L-histidine.</text>
        <dbReference type="EC" id="2.7.13.3"/>
    </reaction>
</comment>
<gene>
    <name evidence="20" type="ORF">JFN93_21395</name>
</gene>
<evidence type="ECO:0000259" key="19">
    <source>
        <dbReference type="PROSITE" id="PS50885"/>
    </source>
</evidence>
<dbReference type="Pfam" id="PF00512">
    <property type="entry name" value="HisKA"/>
    <property type="match status" value="1"/>
</dbReference>
<keyword evidence="12" id="KW-0067">ATP-binding</keyword>
<evidence type="ECO:0000256" key="4">
    <source>
        <dbReference type="ARBA" id="ARBA00012438"/>
    </source>
</evidence>
<dbReference type="InterPro" id="IPR036097">
    <property type="entry name" value="HisK_dim/P_sf"/>
</dbReference>
<dbReference type="InterPro" id="IPR036890">
    <property type="entry name" value="HATPase_C_sf"/>
</dbReference>
<dbReference type="CDD" id="cd00075">
    <property type="entry name" value="HATPase"/>
    <property type="match status" value="1"/>
</dbReference>
<evidence type="ECO:0000256" key="17">
    <source>
        <dbReference type="SAM" id="Phobius"/>
    </source>
</evidence>
<name>A0A8J7M224_9BACT</name>
<dbReference type="InterPro" id="IPR003594">
    <property type="entry name" value="HATPase_dom"/>
</dbReference>
<dbReference type="PROSITE" id="PS50109">
    <property type="entry name" value="HIS_KIN"/>
    <property type="match status" value="1"/>
</dbReference>
<dbReference type="PROSITE" id="PS50885">
    <property type="entry name" value="HAMP"/>
    <property type="match status" value="1"/>
</dbReference>
<evidence type="ECO:0000256" key="16">
    <source>
        <dbReference type="SAM" id="MobiDB-lite"/>
    </source>
</evidence>
<comment type="subcellular location">
    <subcellularLocation>
        <location evidence="3">Cell inner membrane</location>
    </subcellularLocation>
    <subcellularLocation>
        <location evidence="2">Membrane</location>
        <topology evidence="2">Multi-pass membrane protein</topology>
    </subcellularLocation>
</comment>
<feature type="domain" description="Histidine kinase" evidence="18">
    <location>
        <begin position="263"/>
        <end position="477"/>
    </location>
</feature>
<dbReference type="CDD" id="cd00082">
    <property type="entry name" value="HisKA"/>
    <property type="match status" value="1"/>
</dbReference>
<feature type="transmembrane region" description="Helical" evidence="17">
    <location>
        <begin position="20"/>
        <end position="47"/>
    </location>
</feature>
<dbReference type="InterPro" id="IPR006290">
    <property type="entry name" value="CztS_silS_copS"/>
</dbReference>
<dbReference type="SMART" id="SM00304">
    <property type="entry name" value="HAMP"/>
    <property type="match status" value="1"/>
</dbReference>
<evidence type="ECO:0000313" key="20">
    <source>
        <dbReference type="EMBL" id="MBJ6727275.1"/>
    </source>
</evidence>
<dbReference type="InterPro" id="IPR050428">
    <property type="entry name" value="TCS_sensor_his_kinase"/>
</dbReference>
<dbReference type="Pfam" id="PF02518">
    <property type="entry name" value="HATPase_c"/>
    <property type="match status" value="1"/>
</dbReference>
<dbReference type="Gene3D" id="6.10.340.10">
    <property type="match status" value="1"/>
</dbReference>
<keyword evidence="9 17" id="KW-0812">Transmembrane</keyword>
<dbReference type="CDD" id="cd06225">
    <property type="entry name" value="HAMP"/>
    <property type="match status" value="1"/>
</dbReference>
<keyword evidence="5" id="KW-1003">Cell membrane</keyword>